<dbReference type="Pfam" id="PF01645">
    <property type="entry name" value="Glu_synthase"/>
    <property type="match status" value="1"/>
</dbReference>
<dbReference type="EMBL" id="UINC01068681">
    <property type="protein sequence ID" value="SVC01479.1"/>
    <property type="molecule type" value="Genomic_DNA"/>
</dbReference>
<feature type="domain" description="Glutamate synthase central-N" evidence="4">
    <location>
        <begin position="3"/>
        <end position="156"/>
    </location>
</feature>
<evidence type="ECO:0000256" key="2">
    <source>
        <dbReference type="SAM" id="MobiDB-lite"/>
    </source>
</evidence>
<gene>
    <name evidence="5" type="ORF">METZ01_LOCUS254333</name>
</gene>
<feature type="domain" description="Glutamate synthase" evidence="3">
    <location>
        <begin position="219"/>
        <end position="356"/>
    </location>
</feature>
<dbReference type="InterPro" id="IPR051394">
    <property type="entry name" value="Glutamate_Synthase"/>
</dbReference>
<feature type="non-terminal residue" evidence="5">
    <location>
        <position position="1"/>
    </location>
</feature>
<evidence type="ECO:0000256" key="1">
    <source>
        <dbReference type="ARBA" id="ARBA00009716"/>
    </source>
</evidence>
<feature type="region of interest" description="Disordered" evidence="2">
    <location>
        <begin position="312"/>
        <end position="334"/>
    </location>
</feature>
<dbReference type="InterPro" id="IPR002932">
    <property type="entry name" value="Glu_synthdom"/>
</dbReference>
<evidence type="ECO:0000259" key="3">
    <source>
        <dbReference type="Pfam" id="PF01645"/>
    </source>
</evidence>
<evidence type="ECO:0000259" key="4">
    <source>
        <dbReference type="Pfam" id="PF04898"/>
    </source>
</evidence>
<comment type="similarity">
    <text evidence="1">Belongs to the glutamate synthase family.</text>
</comment>
<evidence type="ECO:0000313" key="5">
    <source>
        <dbReference type="EMBL" id="SVC01479.1"/>
    </source>
</evidence>
<accession>A0A382IQE9</accession>
<sequence length="356" mass="39029">AAGMQNAITRVCEEAEAAIDNGASIVILSDRNLGPDRIPLSSLVACGAVHHHLIRATKRTQIGLIIETGEAREVHHHCLLVGFGADAVNPYLAFEALWQAYLDGMMPSETEYESPARVEHKYRQAVAKGMLKVMGKMGISTLRSYKGAQIFEAVGLGQDVIDLCFSGTASRIEGVNLSVLAEEAMRRYELGYSARDQVRLKVLDNVGEFHWRADGERHMWDPTAISELQNASRNNNREAYERFAKYTNEETTRVCELRGLLDFSPGTEPVALDEVESAQEIVKRFCTGAMSFGSISAESHETLAVAMNRIGGKSNTGEGGEDPTRFTPLGNGDSKRSAIKQVASGRFGVTIWYLTN</sequence>
<dbReference type="AlphaFoldDB" id="A0A382IQE9"/>
<dbReference type="PANTHER" id="PTHR43100:SF1">
    <property type="entry name" value="GLUTAMATE SYNTHASE [NADPH] SMALL CHAIN"/>
    <property type="match status" value="1"/>
</dbReference>
<feature type="non-terminal residue" evidence="5">
    <location>
        <position position="356"/>
    </location>
</feature>
<dbReference type="GO" id="GO:0015930">
    <property type="term" value="F:glutamate synthase activity"/>
    <property type="evidence" value="ECO:0007669"/>
    <property type="project" value="InterPro"/>
</dbReference>
<dbReference type="InterPro" id="IPR006982">
    <property type="entry name" value="Glu_synth_centr_N"/>
</dbReference>
<protein>
    <recommendedName>
        <fullName evidence="6">Glutamate synthase subunit alpha</fullName>
    </recommendedName>
</protein>
<dbReference type="InterPro" id="IPR013785">
    <property type="entry name" value="Aldolase_TIM"/>
</dbReference>
<dbReference type="PANTHER" id="PTHR43100">
    <property type="entry name" value="GLUTAMATE SYNTHASE [NADPH] SMALL CHAIN"/>
    <property type="match status" value="1"/>
</dbReference>
<name>A0A382IQE9_9ZZZZ</name>
<evidence type="ECO:0008006" key="6">
    <source>
        <dbReference type="Google" id="ProtNLM"/>
    </source>
</evidence>
<dbReference type="Pfam" id="PF04898">
    <property type="entry name" value="Glu_syn_central"/>
    <property type="match status" value="1"/>
</dbReference>
<dbReference type="Gene3D" id="3.20.20.70">
    <property type="entry name" value="Aldolase class I"/>
    <property type="match status" value="2"/>
</dbReference>
<dbReference type="GO" id="GO:0006537">
    <property type="term" value="P:glutamate biosynthetic process"/>
    <property type="evidence" value="ECO:0007669"/>
    <property type="project" value="InterPro"/>
</dbReference>
<organism evidence="5">
    <name type="scientific">marine metagenome</name>
    <dbReference type="NCBI Taxonomy" id="408172"/>
    <lineage>
        <taxon>unclassified sequences</taxon>
        <taxon>metagenomes</taxon>
        <taxon>ecological metagenomes</taxon>
    </lineage>
</organism>
<proteinExistence type="inferred from homology"/>
<reference evidence="5" key="1">
    <citation type="submission" date="2018-05" db="EMBL/GenBank/DDBJ databases">
        <authorList>
            <person name="Lanie J.A."/>
            <person name="Ng W.-L."/>
            <person name="Kazmierczak K.M."/>
            <person name="Andrzejewski T.M."/>
            <person name="Davidsen T.M."/>
            <person name="Wayne K.J."/>
            <person name="Tettelin H."/>
            <person name="Glass J.I."/>
            <person name="Rusch D."/>
            <person name="Podicherti R."/>
            <person name="Tsui H.-C.T."/>
            <person name="Winkler M.E."/>
        </authorList>
    </citation>
    <scope>NUCLEOTIDE SEQUENCE</scope>
</reference>
<dbReference type="SUPFAM" id="SSF51395">
    <property type="entry name" value="FMN-linked oxidoreductases"/>
    <property type="match status" value="1"/>
</dbReference>